<evidence type="ECO:0000313" key="5">
    <source>
        <dbReference type="EMBL" id="GHI25908.1"/>
    </source>
</evidence>
<evidence type="ECO:0000313" key="3">
    <source>
        <dbReference type="EMBL" id="GHI24534.1"/>
    </source>
</evidence>
<dbReference type="EMBL" id="BNDW01000116">
    <property type="protein sequence ID" value="GHI27105.1"/>
    <property type="molecule type" value="Genomic_DNA"/>
</dbReference>
<protein>
    <submittedName>
        <fullName evidence="4">Uncharacterized protein</fullName>
    </submittedName>
</protein>
<proteinExistence type="predicted"/>
<comment type="caution">
    <text evidence="4">The sequence shown here is derived from an EMBL/GenBank/DDBJ whole genome shotgun (WGS) entry which is preliminary data.</text>
</comment>
<dbReference type="EMBL" id="BNDW01000104">
    <property type="protein sequence ID" value="GHI26875.1"/>
    <property type="molecule type" value="Genomic_DNA"/>
</dbReference>
<evidence type="ECO:0000313" key="4">
    <source>
        <dbReference type="EMBL" id="GHI24558.1"/>
    </source>
</evidence>
<dbReference type="EMBL" id="BNDW01000023">
    <property type="protein sequence ID" value="GHI22735.1"/>
    <property type="molecule type" value="Genomic_DNA"/>
</dbReference>
<dbReference type="EMBL" id="BNDW01000099">
    <property type="protein sequence ID" value="GHI25908.1"/>
    <property type="molecule type" value="Genomic_DNA"/>
</dbReference>
<evidence type="ECO:0000313" key="8">
    <source>
        <dbReference type="Proteomes" id="UP001052739"/>
    </source>
</evidence>
<evidence type="ECO:0000313" key="7">
    <source>
        <dbReference type="EMBL" id="GHI27105.1"/>
    </source>
</evidence>
<sequence>MSEHDFPDDLKKLQAELHRSYAEYRMLCRTLPWSTEPLSGWPGVKHPHTDEVTAGREDSPGYTPEQVAAEAQLWARIRELSIEVSMHPYWNTLERGPELVEARTALKHHADALAAVSE</sequence>
<dbReference type="Proteomes" id="UP001052739">
    <property type="component" value="Unassembled WGS sequence"/>
</dbReference>
<dbReference type="RefSeq" id="WP_190225940.1">
    <property type="nucleotide sequence ID" value="NZ_BNBS01000139.1"/>
</dbReference>
<evidence type="ECO:0000313" key="6">
    <source>
        <dbReference type="EMBL" id="GHI26875.1"/>
    </source>
</evidence>
<evidence type="ECO:0000256" key="1">
    <source>
        <dbReference type="SAM" id="MobiDB-lite"/>
    </source>
</evidence>
<evidence type="ECO:0000313" key="2">
    <source>
        <dbReference type="EMBL" id="GHI22735.1"/>
    </source>
</evidence>
<feature type="compositionally biased region" description="Basic and acidic residues" evidence="1">
    <location>
        <begin position="47"/>
        <end position="59"/>
    </location>
</feature>
<dbReference type="EMBL" id="BNDW01000062">
    <property type="protein sequence ID" value="GHI24558.1"/>
    <property type="molecule type" value="Genomic_DNA"/>
</dbReference>
<gene>
    <name evidence="2" type="ORF">Shyd_41060</name>
    <name evidence="3" type="ORF">Shyd_59050</name>
    <name evidence="4" type="ORF">Shyd_59290</name>
    <name evidence="5" type="ORF">Shyd_72790</name>
    <name evidence="6" type="ORF">Shyd_82460</name>
    <name evidence="7" type="ORF">Shyd_84760</name>
</gene>
<organism evidence="4 8">
    <name type="scientific">Streptomyces hydrogenans</name>
    <dbReference type="NCBI Taxonomy" id="1873719"/>
    <lineage>
        <taxon>Bacteria</taxon>
        <taxon>Bacillati</taxon>
        <taxon>Actinomycetota</taxon>
        <taxon>Actinomycetes</taxon>
        <taxon>Kitasatosporales</taxon>
        <taxon>Streptomycetaceae</taxon>
        <taxon>Streptomyces</taxon>
    </lineage>
</organism>
<dbReference type="EMBL" id="BNDW01000061">
    <property type="protein sequence ID" value="GHI24534.1"/>
    <property type="molecule type" value="Genomic_DNA"/>
</dbReference>
<keyword evidence="8" id="KW-1185">Reference proteome</keyword>
<accession>A0ABQ3PHP8</accession>
<name>A0ABQ3PHP8_9ACTN</name>
<feature type="region of interest" description="Disordered" evidence="1">
    <location>
        <begin position="39"/>
        <end position="62"/>
    </location>
</feature>
<reference evidence="4" key="1">
    <citation type="submission" date="2024-05" db="EMBL/GenBank/DDBJ databases">
        <title>Whole genome shotgun sequence of Streptomyces hydrogenans NBRC 13475.</title>
        <authorList>
            <person name="Komaki H."/>
            <person name="Tamura T."/>
        </authorList>
    </citation>
    <scope>NUCLEOTIDE SEQUENCE</scope>
    <source>
        <strain evidence="4">NBRC 13475</strain>
    </source>
</reference>